<organism evidence="11">
    <name type="scientific">Phallusia mammillata</name>
    <dbReference type="NCBI Taxonomy" id="59560"/>
    <lineage>
        <taxon>Eukaryota</taxon>
        <taxon>Metazoa</taxon>
        <taxon>Chordata</taxon>
        <taxon>Tunicata</taxon>
        <taxon>Ascidiacea</taxon>
        <taxon>Phlebobranchia</taxon>
        <taxon>Ascidiidae</taxon>
        <taxon>Phallusia</taxon>
    </lineage>
</organism>
<evidence type="ECO:0000256" key="3">
    <source>
        <dbReference type="ARBA" id="ARBA00004991"/>
    </source>
</evidence>
<dbReference type="InterPro" id="IPR006634">
    <property type="entry name" value="TLC-dom"/>
</dbReference>
<dbReference type="PIRSF" id="PIRSF005225">
    <property type="entry name" value="LAG1_LAC1"/>
    <property type="match status" value="1"/>
</dbReference>
<proteinExistence type="evidence at transcript level"/>
<feature type="domain" description="TLC" evidence="10">
    <location>
        <begin position="97"/>
        <end position="311"/>
    </location>
</feature>
<evidence type="ECO:0000256" key="1">
    <source>
        <dbReference type="ARBA" id="ARBA00004141"/>
    </source>
</evidence>
<sequence>MESNKVALAYNFTYPSYYTFMHDVLGTFYKTWTELNSRDKSPIGWITLCRQYANVETTDVIYVILLAICWTILRISCTAFVFQPIVNRANLPKLETIKAPESAWKVIFYSFTWSYSIYLLFFTKNNFFFDAPSTFYGWDLHGVVPKEIYIAYLIQLSFYVHSVYATLYIDMWRKDSVVMLAHHVVTMLLIAFSYVFRYTNVGILVLFLHDITDIILEATKLAVYFKTKGGRWHTVCDALSTVGFLMFGTAWFMFRLYWYPLKAMYAAGYVSKKVTGDLLFYHFFNGLLWILLGMNIYWFMFIVIMAYKVVTGQANEVEDTREFDTKMEQKKMN</sequence>
<dbReference type="PROSITE" id="PS50922">
    <property type="entry name" value="TLC"/>
    <property type="match status" value="1"/>
</dbReference>
<feature type="transmembrane region" description="Helical" evidence="9">
    <location>
        <begin position="103"/>
        <end position="122"/>
    </location>
</feature>
<gene>
    <name evidence="11" type="primary">Cers1-001</name>
</gene>
<evidence type="ECO:0000259" key="10">
    <source>
        <dbReference type="PROSITE" id="PS50922"/>
    </source>
</evidence>
<keyword evidence="6 8" id="KW-0472">Membrane</keyword>
<feature type="transmembrane region" description="Helical" evidence="9">
    <location>
        <begin position="148"/>
        <end position="169"/>
    </location>
</feature>
<feature type="transmembrane region" description="Helical" evidence="9">
    <location>
        <begin position="235"/>
        <end position="258"/>
    </location>
</feature>
<dbReference type="Pfam" id="PF03798">
    <property type="entry name" value="TRAM_LAG1_CLN8"/>
    <property type="match status" value="1"/>
</dbReference>
<name>A0A6F9D8H9_9ASCI</name>
<feature type="transmembrane region" description="Helical" evidence="9">
    <location>
        <begin position="202"/>
        <end position="223"/>
    </location>
</feature>
<feature type="transmembrane region" description="Helical" evidence="9">
    <location>
        <begin position="278"/>
        <end position="299"/>
    </location>
</feature>
<comment type="subcellular location">
    <subcellularLocation>
        <location evidence="1">Membrane</location>
        <topology evidence="1">Multi-pass membrane protein</topology>
    </subcellularLocation>
</comment>
<evidence type="ECO:0000256" key="8">
    <source>
        <dbReference type="PROSITE-ProRule" id="PRU00205"/>
    </source>
</evidence>
<comment type="catalytic activity">
    <reaction evidence="7">
        <text>sphinganine + octadecanoyl-CoA = N-(octadecanoyl)-sphinganine + CoA + H(+)</text>
        <dbReference type="Rhea" id="RHEA:36547"/>
        <dbReference type="ChEBI" id="CHEBI:15378"/>
        <dbReference type="ChEBI" id="CHEBI:57287"/>
        <dbReference type="ChEBI" id="CHEBI:57394"/>
        <dbReference type="ChEBI" id="CHEBI:57817"/>
        <dbReference type="ChEBI" id="CHEBI:67033"/>
    </reaction>
    <physiologicalReaction direction="left-to-right" evidence="7">
        <dbReference type="Rhea" id="RHEA:36548"/>
    </physiologicalReaction>
</comment>
<dbReference type="InterPro" id="IPR016439">
    <property type="entry name" value="Lag1/Lac1-like"/>
</dbReference>
<evidence type="ECO:0000256" key="6">
    <source>
        <dbReference type="ARBA" id="ARBA00023136"/>
    </source>
</evidence>
<dbReference type="UniPathway" id="UPA00222"/>
<comment type="pathway">
    <text evidence="3">Sphingolipid metabolism.</text>
</comment>
<protein>
    <submittedName>
        <fullName evidence="11">Ceramide synthase 1</fullName>
    </submittedName>
</protein>
<dbReference type="PANTHER" id="PTHR12560:SF58">
    <property type="entry name" value="CERAMIDE SYNTHASE 1"/>
    <property type="match status" value="1"/>
</dbReference>
<dbReference type="SMART" id="SM00724">
    <property type="entry name" value="TLC"/>
    <property type="match status" value="1"/>
</dbReference>
<feature type="transmembrane region" description="Helical" evidence="9">
    <location>
        <begin position="176"/>
        <end position="196"/>
    </location>
</feature>
<dbReference type="GO" id="GO:0046513">
    <property type="term" value="P:ceramide biosynthetic process"/>
    <property type="evidence" value="ECO:0007669"/>
    <property type="project" value="InterPro"/>
</dbReference>
<feature type="transmembrane region" description="Helical" evidence="9">
    <location>
        <begin position="60"/>
        <end position="82"/>
    </location>
</feature>
<accession>A0A6F9D8H9</accession>
<keyword evidence="4 8" id="KW-0812">Transmembrane</keyword>
<evidence type="ECO:0000256" key="9">
    <source>
        <dbReference type="SAM" id="Phobius"/>
    </source>
</evidence>
<keyword evidence="5 9" id="KW-1133">Transmembrane helix</keyword>
<dbReference type="AlphaFoldDB" id="A0A6F9D8H9"/>
<dbReference type="EMBL" id="LR783855">
    <property type="protein sequence ID" value="CAB3230101.1"/>
    <property type="molecule type" value="mRNA"/>
</dbReference>
<reference evidence="11" key="1">
    <citation type="submission" date="2020-04" db="EMBL/GenBank/DDBJ databases">
        <authorList>
            <person name="Neveu A P."/>
        </authorList>
    </citation>
    <scope>NUCLEOTIDE SEQUENCE</scope>
    <source>
        <tissue evidence="11">Whole embryo</tissue>
    </source>
</reference>
<evidence type="ECO:0000313" key="11">
    <source>
        <dbReference type="EMBL" id="CAB3230101.1"/>
    </source>
</evidence>
<evidence type="ECO:0000256" key="5">
    <source>
        <dbReference type="ARBA" id="ARBA00022989"/>
    </source>
</evidence>
<dbReference type="GO" id="GO:0050291">
    <property type="term" value="F:sphingosine N-acyltransferase activity"/>
    <property type="evidence" value="ECO:0007669"/>
    <property type="project" value="InterPro"/>
</dbReference>
<comment type="pathway">
    <text evidence="2">Lipid metabolism; sphingolipid metabolism.</text>
</comment>
<evidence type="ECO:0000256" key="7">
    <source>
        <dbReference type="ARBA" id="ARBA00049036"/>
    </source>
</evidence>
<evidence type="ECO:0000256" key="2">
    <source>
        <dbReference type="ARBA" id="ARBA00004760"/>
    </source>
</evidence>
<dbReference type="PANTHER" id="PTHR12560">
    <property type="entry name" value="LONGEVITY ASSURANCE FACTOR 1 LAG1"/>
    <property type="match status" value="1"/>
</dbReference>
<evidence type="ECO:0000256" key="4">
    <source>
        <dbReference type="ARBA" id="ARBA00022692"/>
    </source>
</evidence>
<dbReference type="GO" id="GO:0016020">
    <property type="term" value="C:membrane"/>
    <property type="evidence" value="ECO:0007669"/>
    <property type="project" value="UniProtKB-SubCell"/>
</dbReference>